<dbReference type="VEuPathDB" id="FungiDB:A9K55_004902"/>
<dbReference type="SUPFAM" id="SSF75304">
    <property type="entry name" value="Amidase signature (AS) enzymes"/>
    <property type="match status" value="1"/>
</dbReference>
<dbReference type="PROSITE" id="PS00571">
    <property type="entry name" value="AMIDASES"/>
    <property type="match status" value="1"/>
</dbReference>
<sequence>MAANWETRAAERRQQLSNTIPEAWRLKPELLSELKTPLQESDNNVLELGICKRSGIFSGKELEITESYNVTELLAALAGGKLTALEVTTAFCKRAAIAHQLLNCCTEIFFDKALQRAEELDARRAQGEPLGPFHGLPVSIKDNIQVEGVPATLGLVCFFDYVSDKNSAVVDIILASGGVIYCKTNVPQTMMTVDSHNNIFGRTLNPLNTSLSAGGSSGGEGAIVGFRGSPLGLGTDVGGSVRFPAACNGIYGFRPTVGRIPAGDVKLCVDPGMRQVKSCIGPLAGDVDALDILMKVIVNARPWKLDATAADLPWREVKLDAGQKLRIGVMAEDPTFPLHPPIRASLTAASDKLAAAGHDIILLQPSECLFWEAIQTAFGLYSLDPTGARLVDEAGEPPIPSRANLLKGLTFAPWTYLADAADLEGLARLSALNVKRAAIAGAWHAAYTRHNLDVVIGPLMQHTAAPHDEFASSAYGTIFNLIDYPACVIPFGKAAAKEGETFELKPGQYASEYKPAKSEGMPCTIQVVTPTMRDEECLAISKIIDTCLNK</sequence>
<dbReference type="GO" id="GO:0004040">
    <property type="term" value="F:amidase activity"/>
    <property type="evidence" value="ECO:0007669"/>
    <property type="project" value="UniProtKB-EC"/>
</dbReference>
<protein>
    <recommendedName>
        <fullName evidence="3">amidase</fullName>
        <ecNumber evidence="3">3.5.1.4</ecNumber>
    </recommendedName>
</protein>
<organism evidence="8 9">
    <name type="scientific">Cordyceps militaris</name>
    <name type="common">Caterpillar fungus</name>
    <name type="synonym">Clavaria militaris</name>
    <dbReference type="NCBI Taxonomy" id="73501"/>
    <lineage>
        <taxon>Eukaryota</taxon>
        <taxon>Fungi</taxon>
        <taxon>Dikarya</taxon>
        <taxon>Ascomycota</taxon>
        <taxon>Pezizomycotina</taxon>
        <taxon>Sordariomycetes</taxon>
        <taxon>Hypocreomycetidae</taxon>
        <taxon>Hypocreales</taxon>
        <taxon>Cordycipitaceae</taxon>
        <taxon>Cordyceps</taxon>
    </lineage>
</organism>
<dbReference type="Gene3D" id="3.90.1300.10">
    <property type="entry name" value="Amidase signature (AS) domain"/>
    <property type="match status" value="1"/>
</dbReference>
<dbReference type="InterPro" id="IPR023631">
    <property type="entry name" value="Amidase_dom"/>
</dbReference>
<feature type="active site" description="Acyl-ester intermediate" evidence="5">
    <location>
        <position position="240"/>
    </location>
</feature>
<dbReference type="VEuPathDB" id="FungiDB:CCM_01432"/>
<feature type="binding site" evidence="6">
    <location>
        <position position="216"/>
    </location>
    <ligand>
        <name>substrate</name>
    </ligand>
</feature>
<dbReference type="PANTHER" id="PTHR46072">
    <property type="entry name" value="AMIDASE-RELATED-RELATED"/>
    <property type="match status" value="1"/>
</dbReference>
<feature type="active site" description="Charge relay system" evidence="5">
    <location>
        <position position="216"/>
    </location>
</feature>
<gene>
    <name evidence="8" type="ORF">A9K55_004902</name>
</gene>
<evidence type="ECO:0000259" key="7">
    <source>
        <dbReference type="Pfam" id="PF01425"/>
    </source>
</evidence>
<feature type="domain" description="Amidase" evidence="7">
    <location>
        <begin position="86"/>
        <end position="538"/>
    </location>
</feature>
<dbReference type="PANTHER" id="PTHR46072:SF3">
    <property type="entry name" value="AMIDASE"/>
    <property type="match status" value="1"/>
</dbReference>
<dbReference type="OrthoDB" id="6428749at2759"/>
<comment type="catalytic activity">
    <reaction evidence="1">
        <text>a monocarboxylic acid amide + H2O = a monocarboxylate + NH4(+)</text>
        <dbReference type="Rhea" id="RHEA:12020"/>
        <dbReference type="ChEBI" id="CHEBI:15377"/>
        <dbReference type="ChEBI" id="CHEBI:28938"/>
        <dbReference type="ChEBI" id="CHEBI:35757"/>
        <dbReference type="ChEBI" id="CHEBI:83628"/>
        <dbReference type="EC" id="3.5.1.4"/>
    </reaction>
</comment>
<evidence type="ECO:0000256" key="4">
    <source>
        <dbReference type="ARBA" id="ARBA00022801"/>
    </source>
</evidence>
<dbReference type="Pfam" id="PF01425">
    <property type="entry name" value="Amidase"/>
    <property type="match status" value="1"/>
</dbReference>
<evidence type="ECO:0000256" key="2">
    <source>
        <dbReference type="ARBA" id="ARBA00009199"/>
    </source>
</evidence>
<dbReference type="PIRSF" id="PIRSF001221">
    <property type="entry name" value="Amidase_fungi"/>
    <property type="match status" value="1"/>
</dbReference>
<dbReference type="InterPro" id="IPR020556">
    <property type="entry name" value="Amidase_CS"/>
</dbReference>
<evidence type="ECO:0000313" key="8">
    <source>
        <dbReference type="EMBL" id="ATY64646.1"/>
    </source>
</evidence>
<evidence type="ECO:0000256" key="6">
    <source>
        <dbReference type="PIRSR" id="PIRSR001221-2"/>
    </source>
</evidence>
<evidence type="ECO:0000256" key="5">
    <source>
        <dbReference type="PIRSR" id="PIRSR001221-1"/>
    </source>
</evidence>
<feature type="binding site" evidence="6">
    <location>
        <position position="190"/>
    </location>
    <ligand>
        <name>substrate</name>
    </ligand>
</feature>
<dbReference type="EC" id="3.5.1.4" evidence="3"/>
<reference evidence="8 9" key="1">
    <citation type="journal article" date="2017" name="BMC Genomics">
        <title>Chromosome level assembly and secondary metabolite potential of the parasitic fungus Cordyceps militaris.</title>
        <authorList>
            <person name="Kramer G.J."/>
            <person name="Nodwell J.R."/>
        </authorList>
    </citation>
    <scope>NUCLEOTIDE SEQUENCE [LARGE SCALE GENOMIC DNA]</scope>
    <source>
        <strain evidence="8 9">ATCC 34164</strain>
    </source>
</reference>
<evidence type="ECO:0000256" key="3">
    <source>
        <dbReference type="ARBA" id="ARBA00012922"/>
    </source>
</evidence>
<comment type="similarity">
    <text evidence="2">Belongs to the amidase family.</text>
</comment>
<accession>A0A2H4SNG3</accession>
<keyword evidence="4 8" id="KW-0378">Hydrolase</keyword>
<evidence type="ECO:0000313" key="9">
    <source>
        <dbReference type="Proteomes" id="UP000323067"/>
    </source>
</evidence>
<dbReference type="EMBL" id="CP023325">
    <property type="protein sequence ID" value="ATY64646.1"/>
    <property type="molecule type" value="Genomic_DNA"/>
</dbReference>
<feature type="binding site" evidence="6">
    <location>
        <begin position="237"/>
        <end position="240"/>
    </location>
    <ligand>
        <name>substrate</name>
    </ligand>
</feature>
<dbReference type="InterPro" id="IPR036928">
    <property type="entry name" value="AS_sf"/>
</dbReference>
<evidence type="ECO:0000256" key="1">
    <source>
        <dbReference type="ARBA" id="ARBA00001311"/>
    </source>
</evidence>
<feature type="active site" description="Charge relay system" evidence="5">
    <location>
        <position position="141"/>
    </location>
</feature>
<dbReference type="AlphaFoldDB" id="A0A2H4SNG3"/>
<dbReference type="Proteomes" id="UP000323067">
    <property type="component" value="Chromosome v"/>
</dbReference>
<proteinExistence type="inferred from homology"/>
<name>A0A2H4SNG3_CORMI</name>